<dbReference type="InterPro" id="IPR036680">
    <property type="entry name" value="SPOR-like_sf"/>
</dbReference>
<feature type="compositionally biased region" description="Basic and acidic residues" evidence="1">
    <location>
        <begin position="233"/>
        <end position="248"/>
    </location>
</feature>
<feature type="compositionally biased region" description="Basic and acidic residues" evidence="1">
    <location>
        <begin position="279"/>
        <end position="290"/>
    </location>
</feature>
<sequence length="854" mass="91509">MKRILSALFFWGAVGLSQPLFADVVYRLSILVDSNLDSSIALINLFPGNSSVSITNPDSGRREIFTVQQRTSIGRKVALSPDAAGRLGLGEGSVAEVRIVELALNGETLNRNINPAAEYQDIVASPVGTENSFTRPVIEPEPLIVDKPVAPNTGDYNPADRLSNPTVPSGVVNRQLLSDTVSRNSQPAPFSGIVSQNSQPTPTLETSVTGLPPEADTPVRAAPSRVPTNSSNIRDDSLLIDTKDERLRIPLLSGGNGQTTPQNPAPSTRASRGPVVIEPPKDRNDVEKPEPSVTLIPPGDPFTSRAGDSSTYTEKEPVSKPQLGNADHDRRVPPPLEQRPIVSVVSPFANPNAAKPEFFEDPPEFSPALRRIDPNAKEQKFTEPKPVNEIFQPMGDALPIGGHKDAEPTNRVAPPIGNIVTRRPADLAVGRAPATSGKTGGNKGAKPAGITPSLNNTLARRSADLPTGRTSATPLGAGGNNSAEPAGITPSLRNTLERRSADLPTGRAPATPLETSRSAGRESADVTPFANNTLTRRPADLPSGSAPATPLGTSRNAGRKPADITPFPDNTLTLPTGRAPATSLGTSRNAGRKPADVTPFPDNTLTLPTGRAPATPLETSRNAGRNPVDATPFPDNTLTRRPADLPTGRTLATPLKPLRYGYESNNDSETRETEEISGKPEIYFPTVGDMNPPPGSGNGGLFVPQATVATKPSLDPEEPKKDKRIPISPSGDNRRPRRRIQVPSSPRLSSNKPATDTPRPPVTPVQVQVIGNLRNLNLPHGYYIQLASFRDVRKTKQVYKQFVDEYKMNVIPAKIDGKKYYRCLIGNLKESEVAETLRRVRTAGYTDAFVYQNY</sequence>
<feature type="region of interest" description="Disordered" evidence="1">
    <location>
        <begin position="145"/>
        <end position="339"/>
    </location>
</feature>
<dbReference type="Pfam" id="PF05036">
    <property type="entry name" value="SPOR"/>
    <property type="match status" value="1"/>
</dbReference>
<dbReference type="Proteomes" id="UP001228690">
    <property type="component" value="Chromosome"/>
</dbReference>
<feature type="domain" description="SPOR" evidence="2">
    <location>
        <begin position="781"/>
        <end position="851"/>
    </location>
</feature>
<feature type="compositionally biased region" description="Basic and acidic residues" evidence="1">
    <location>
        <begin position="668"/>
        <end position="678"/>
    </location>
</feature>
<name>A0ABY8MM16_9SPIO</name>
<organism evidence="3 4">
    <name type="scientific">Candidatus Haliotispira prima</name>
    <dbReference type="NCBI Taxonomy" id="3034016"/>
    <lineage>
        <taxon>Bacteria</taxon>
        <taxon>Pseudomonadati</taxon>
        <taxon>Spirochaetota</taxon>
        <taxon>Spirochaetia</taxon>
        <taxon>Spirochaetales</taxon>
        <taxon>Spirochaetaceae</taxon>
        <taxon>Candidatus Haliotispira</taxon>
    </lineage>
</organism>
<dbReference type="EMBL" id="CP123443">
    <property type="protein sequence ID" value="WGK70440.1"/>
    <property type="molecule type" value="Genomic_DNA"/>
</dbReference>
<dbReference type="RefSeq" id="WP_326928648.1">
    <property type="nucleotide sequence ID" value="NZ_CP123443.1"/>
</dbReference>
<accession>A0ABY8MM16</accession>
<protein>
    <submittedName>
        <fullName evidence="3">SPOR domain-containing protein</fullName>
    </submittedName>
</protein>
<dbReference type="SUPFAM" id="SSF110997">
    <property type="entry name" value="Sporulation related repeat"/>
    <property type="match status" value="1"/>
</dbReference>
<evidence type="ECO:0000256" key="1">
    <source>
        <dbReference type="SAM" id="MobiDB-lite"/>
    </source>
</evidence>
<reference evidence="3 4" key="1">
    <citation type="submission" date="2023-04" db="EMBL/GenBank/DDBJ databases">
        <title>Spirochaete genome identified in red abalone sample constitutes a novel genus.</title>
        <authorList>
            <person name="Sharma S.P."/>
            <person name="Purcell C.M."/>
            <person name="Hyde J.R."/>
            <person name="Severin A.J."/>
        </authorList>
    </citation>
    <scope>NUCLEOTIDE SEQUENCE [LARGE SCALE GENOMIC DNA]</scope>
    <source>
        <strain evidence="3 4">SP-2023</strain>
    </source>
</reference>
<feature type="compositionally biased region" description="Polar residues" evidence="1">
    <location>
        <begin position="258"/>
        <end position="270"/>
    </location>
</feature>
<keyword evidence="4" id="KW-1185">Reference proteome</keyword>
<feature type="region of interest" description="Disordered" evidence="1">
    <location>
        <begin position="351"/>
        <end position="763"/>
    </location>
</feature>
<evidence type="ECO:0000259" key="2">
    <source>
        <dbReference type="Pfam" id="PF05036"/>
    </source>
</evidence>
<feature type="compositionally biased region" description="Basic and acidic residues" evidence="1">
    <location>
        <begin position="370"/>
        <end position="383"/>
    </location>
</feature>
<gene>
    <name evidence="3" type="ORF">P0082_04935</name>
</gene>
<proteinExistence type="predicted"/>
<feature type="compositionally biased region" description="Polar residues" evidence="1">
    <location>
        <begin position="175"/>
        <end position="209"/>
    </location>
</feature>
<feature type="compositionally biased region" description="Polar residues" evidence="1">
    <location>
        <begin position="742"/>
        <end position="754"/>
    </location>
</feature>
<evidence type="ECO:0000313" key="4">
    <source>
        <dbReference type="Proteomes" id="UP001228690"/>
    </source>
</evidence>
<dbReference type="InterPro" id="IPR007730">
    <property type="entry name" value="SPOR-like_dom"/>
</dbReference>
<evidence type="ECO:0000313" key="3">
    <source>
        <dbReference type="EMBL" id="WGK70440.1"/>
    </source>
</evidence>